<gene>
    <name evidence="2" type="ORF">Gotri_025979</name>
</gene>
<reference evidence="2 3" key="1">
    <citation type="journal article" date="2019" name="Genome Biol. Evol.">
        <title>Insights into the evolution of the New World diploid cottons (Gossypium, subgenus Houzingenia) based on genome sequencing.</title>
        <authorList>
            <person name="Grover C.E."/>
            <person name="Arick M.A. 2nd"/>
            <person name="Thrash A."/>
            <person name="Conover J.L."/>
            <person name="Sanders W.S."/>
            <person name="Peterson D.G."/>
            <person name="Frelichowski J.E."/>
            <person name="Scheffler J.A."/>
            <person name="Scheffler B.E."/>
            <person name="Wendel J.F."/>
        </authorList>
    </citation>
    <scope>NUCLEOTIDE SEQUENCE [LARGE SCALE GENOMIC DNA]</scope>
    <source>
        <strain evidence="2">8</strain>
        <tissue evidence="2">Leaf</tissue>
    </source>
</reference>
<comment type="caution">
    <text evidence="2">The sequence shown here is derived from an EMBL/GenBank/DDBJ whole genome shotgun (WGS) entry which is preliminary data.</text>
</comment>
<accession>A0A7J9FUL1</accession>
<organism evidence="2 3">
    <name type="scientific">Gossypium trilobum</name>
    <dbReference type="NCBI Taxonomy" id="34281"/>
    <lineage>
        <taxon>Eukaryota</taxon>
        <taxon>Viridiplantae</taxon>
        <taxon>Streptophyta</taxon>
        <taxon>Embryophyta</taxon>
        <taxon>Tracheophyta</taxon>
        <taxon>Spermatophyta</taxon>
        <taxon>Magnoliopsida</taxon>
        <taxon>eudicotyledons</taxon>
        <taxon>Gunneridae</taxon>
        <taxon>Pentapetalae</taxon>
        <taxon>rosids</taxon>
        <taxon>malvids</taxon>
        <taxon>Malvales</taxon>
        <taxon>Malvaceae</taxon>
        <taxon>Malvoideae</taxon>
        <taxon>Gossypium</taxon>
    </lineage>
</organism>
<evidence type="ECO:0000313" key="3">
    <source>
        <dbReference type="Proteomes" id="UP000593568"/>
    </source>
</evidence>
<feature type="domain" description="DUF7745" evidence="1">
    <location>
        <begin position="50"/>
        <end position="131"/>
    </location>
</feature>
<dbReference type="AlphaFoldDB" id="A0A7J9FUL1"/>
<dbReference type="PANTHER" id="PTHR48200">
    <property type="entry name" value="PROTEIN, PUTATIVE-RELATED"/>
    <property type="match status" value="1"/>
</dbReference>
<dbReference type="Proteomes" id="UP000593568">
    <property type="component" value="Unassembled WGS sequence"/>
</dbReference>
<name>A0A7J9FUL1_9ROSI</name>
<dbReference type="InterPro" id="IPR056647">
    <property type="entry name" value="DUF7745"/>
</dbReference>
<sequence length="164" mass="19416">MTFKKKLMKLTGMTDTWDEKQIKKKNEVSCVPWFSLRNLVQNHLDILMRIDLFALAIYELIIFPNVLRHIKVAVVDFFEKLRQGINPVPTILAKTFRSLSSSRRKGEGRFIGCTQLLNTWIFSHFWKVECTPFHMFSKTFASLEAYLEKDWPKDVTEQHWVSIF</sequence>
<dbReference type="Pfam" id="PF24924">
    <property type="entry name" value="DUF7745"/>
    <property type="match status" value="1"/>
</dbReference>
<evidence type="ECO:0000313" key="2">
    <source>
        <dbReference type="EMBL" id="MBA0788245.1"/>
    </source>
</evidence>
<dbReference type="EMBL" id="JABEZW010227426">
    <property type="protein sequence ID" value="MBA0788245.1"/>
    <property type="molecule type" value="Genomic_DNA"/>
</dbReference>
<dbReference type="PANTHER" id="PTHR48200:SF1">
    <property type="entry name" value="AMINOTRANSFERASE-LIKE PLANT MOBILE DOMAIN-CONTAINING PROTEIN"/>
    <property type="match status" value="1"/>
</dbReference>
<protein>
    <recommendedName>
        <fullName evidence="1">DUF7745 domain-containing protein</fullName>
    </recommendedName>
</protein>
<keyword evidence="3" id="KW-1185">Reference proteome</keyword>
<evidence type="ECO:0000259" key="1">
    <source>
        <dbReference type="Pfam" id="PF24924"/>
    </source>
</evidence>
<proteinExistence type="predicted"/>